<evidence type="ECO:0000256" key="2">
    <source>
        <dbReference type="ARBA" id="ARBA00022801"/>
    </source>
</evidence>
<accession>A0ABY7VUE0</accession>
<gene>
    <name evidence="6" type="ORF">PQO03_00820</name>
</gene>
<dbReference type="InterPro" id="IPR023296">
    <property type="entry name" value="Glyco_hydro_beta-prop_sf"/>
</dbReference>
<protein>
    <recommendedName>
        <fullName evidence="8">Glycoside hydrolase</fullName>
    </recommendedName>
</protein>
<evidence type="ECO:0000256" key="4">
    <source>
        <dbReference type="RuleBase" id="RU361187"/>
    </source>
</evidence>
<name>A0ABY7VUE0_9BACT</name>
<evidence type="ECO:0000313" key="7">
    <source>
        <dbReference type="Proteomes" id="UP001214250"/>
    </source>
</evidence>
<dbReference type="CDD" id="cd08992">
    <property type="entry name" value="GH117"/>
    <property type="match status" value="1"/>
</dbReference>
<evidence type="ECO:0000256" key="3">
    <source>
        <dbReference type="ARBA" id="ARBA00023295"/>
    </source>
</evidence>
<dbReference type="SUPFAM" id="SSF75005">
    <property type="entry name" value="Arabinanase/levansucrase/invertase"/>
    <property type="match status" value="1"/>
</dbReference>
<reference evidence="6 7" key="1">
    <citation type="submission" date="2023-02" db="EMBL/GenBank/DDBJ databases">
        <title>Genome sequence of Lentisphaera profundi SAORIC-696.</title>
        <authorList>
            <person name="Kim e."/>
            <person name="Cho J.-C."/>
            <person name="Choi A."/>
            <person name="Kang I."/>
        </authorList>
    </citation>
    <scope>NUCLEOTIDE SEQUENCE [LARGE SCALE GENOMIC DNA]</scope>
    <source>
        <strain evidence="6 7">SAORIC-696</strain>
    </source>
</reference>
<dbReference type="InterPro" id="IPR006710">
    <property type="entry name" value="Glyco_hydro_43"/>
</dbReference>
<keyword evidence="5" id="KW-0732">Signal</keyword>
<keyword evidence="3 4" id="KW-0326">Glycosidase</keyword>
<dbReference type="RefSeq" id="WP_274150572.1">
    <property type="nucleotide sequence ID" value="NZ_CP117811.1"/>
</dbReference>
<keyword evidence="7" id="KW-1185">Reference proteome</keyword>
<comment type="similarity">
    <text evidence="1 4">Belongs to the glycosyl hydrolase 43 family.</text>
</comment>
<evidence type="ECO:0000256" key="5">
    <source>
        <dbReference type="SAM" id="SignalP"/>
    </source>
</evidence>
<dbReference type="Gene3D" id="2.115.10.20">
    <property type="entry name" value="Glycosyl hydrolase domain, family 43"/>
    <property type="match status" value="1"/>
</dbReference>
<feature type="chain" id="PRO_5046565963" description="Glycoside hydrolase" evidence="5">
    <location>
        <begin position="31"/>
        <end position="429"/>
    </location>
</feature>
<sequence>MLSIFLKKSFLNLPILGITLALSSSLSLIADDQGAFPAQIPMEKPDRPLSAAMHRMYDQWNPHEDHGNELYSNFKYTDLKGLERSPNISRRDPSKIIRVNGKYYVWYTHRNTAPPVGPQKATDTIPSFDWDLSDIWYATSKDGYTWEEQGPALKRPEKPTYGWRSVTTTDILIWQGKYYLYYQAFNETPGLRSDRAAVAVASSDSPDGPWTMHHTPVIDFGKEGEWDSAAIHDPYPIVYKDQIHIYYKGSPGKRKEGNIIRAQGLARGTNPLGPFVKSKLNPVINSGHEAAVFPWKDGVAAIVSIDGPEKNTIQYSPDGENFHVVSNIQMPPVAPGSFIPDAYANNGDGRGITWGLSHVNFKGSGVQNNCGLLRFDCDLSLDVDREIFKRNNLRFNIETYLQNGVALPKYLQNKIKKEQQAVDKDTITP</sequence>
<evidence type="ECO:0000256" key="1">
    <source>
        <dbReference type="ARBA" id="ARBA00009865"/>
    </source>
</evidence>
<dbReference type="Pfam" id="PF04616">
    <property type="entry name" value="Glyco_hydro_43"/>
    <property type="match status" value="1"/>
</dbReference>
<organism evidence="6 7">
    <name type="scientific">Lentisphaera profundi</name>
    <dbReference type="NCBI Taxonomy" id="1658616"/>
    <lineage>
        <taxon>Bacteria</taxon>
        <taxon>Pseudomonadati</taxon>
        <taxon>Lentisphaerota</taxon>
        <taxon>Lentisphaeria</taxon>
        <taxon>Lentisphaerales</taxon>
        <taxon>Lentisphaeraceae</taxon>
        <taxon>Lentisphaera</taxon>
    </lineage>
</organism>
<evidence type="ECO:0000313" key="6">
    <source>
        <dbReference type="EMBL" id="WDE96507.1"/>
    </source>
</evidence>
<proteinExistence type="inferred from homology"/>
<feature type="signal peptide" evidence="5">
    <location>
        <begin position="1"/>
        <end position="30"/>
    </location>
</feature>
<evidence type="ECO:0008006" key="8">
    <source>
        <dbReference type="Google" id="ProtNLM"/>
    </source>
</evidence>
<dbReference type="EMBL" id="CP117811">
    <property type="protein sequence ID" value="WDE96507.1"/>
    <property type="molecule type" value="Genomic_DNA"/>
</dbReference>
<keyword evidence="2 4" id="KW-0378">Hydrolase</keyword>
<dbReference type="Proteomes" id="UP001214250">
    <property type="component" value="Chromosome 1"/>
</dbReference>